<keyword evidence="1" id="KW-0812">Transmembrane</keyword>
<dbReference type="RefSeq" id="WP_129258657.1">
    <property type="nucleotide sequence ID" value="NZ_SDKC01000001.1"/>
</dbReference>
<protein>
    <recommendedName>
        <fullName evidence="4">DUF4367 domain-containing protein</fullName>
    </recommendedName>
</protein>
<proteinExistence type="predicted"/>
<accession>A0A4Q1RJZ9</accession>
<dbReference type="Proteomes" id="UP000290106">
    <property type="component" value="Unassembled WGS sequence"/>
</dbReference>
<keyword evidence="3" id="KW-1185">Reference proteome</keyword>
<comment type="caution">
    <text evidence="2">The sequence shown here is derived from an EMBL/GenBank/DDBJ whole genome shotgun (WGS) entry which is preliminary data.</text>
</comment>
<keyword evidence="1" id="KW-0472">Membrane</keyword>
<gene>
    <name evidence="2" type="ORF">ETP43_13610</name>
</gene>
<evidence type="ECO:0008006" key="4">
    <source>
        <dbReference type="Google" id="ProtNLM"/>
    </source>
</evidence>
<evidence type="ECO:0000313" key="2">
    <source>
        <dbReference type="EMBL" id="RXS76131.1"/>
    </source>
</evidence>
<organism evidence="2 3">
    <name type="scientific">Blautia faecicola</name>
    <dbReference type="NCBI Taxonomy" id="2509240"/>
    <lineage>
        <taxon>Bacteria</taxon>
        <taxon>Bacillati</taxon>
        <taxon>Bacillota</taxon>
        <taxon>Clostridia</taxon>
        <taxon>Lachnospirales</taxon>
        <taxon>Lachnospiraceae</taxon>
        <taxon>Blautia</taxon>
    </lineage>
</organism>
<keyword evidence="1" id="KW-1133">Transmembrane helix</keyword>
<dbReference type="OrthoDB" id="7061752at2"/>
<feature type="transmembrane region" description="Helical" evidence="1">
    <location>
        <begin position="41"/>
        <end position="61"/>
    </location>
</feature>
<evidence type="ECO:0000313" key="3">
    <source>
        <dbReference type="Proteomes" id="UP000290106"/>
    </source>
</evidence>
<evidence type="ECO:0000256" key="1">
    <source>
        <dbReference type="SAM" id="Phobius"/>
    </source>
</evidence>
<reference evidence="2 3" key="1">
    <citation type="submission" date="2019-01" db="EMBL/GenBank/DDBJ databases">
        <title>Blautia sp. nov. KGMB01111 isolated human feces.</title>
        <authorList>
            <person name="Park J.-E."/>
            <person name="Kim J.-S."/>
            <person name="Park S.-H."/>
        </authorList>
    </citation>
    <scope>NUCLEOTIDE SEQUENCE [LARGE SCALE GENOMIC DNA]</scope>
    <source>
        <strain evidence="2 3">KGMB01111</strain>
    </source>
</reference>
<dbReference type="EMBL" id="SDKC01000001">
    <property type="protein sequence ID" value="RXS76131.1"/>
    <property type="molecule type" value="Genomic_DNA"/>
</dbReference>
<sequence length="218" mass="24535">MSKLYDEIMENIHLTPETREQILRHVSERERKAKVQTMKKWTKYLSVAACCALVVGAAYGIHTLHPDKTVSEEEDMTTTDVADGGVQMPNPMQEYGSAEELSDAVGFTVKEIGELPFTVKETQYFIYDDTLAEIRYTGDDQEVYFRKSQGDDEDNSGVYNTYSQETTINVGEAEVTCKGDSDAYELAIWQQGGYSYSISLQIGISLEELQAMIETVED</sequence>
<dbReference type="AlphaFoldDB" id="A0A4Q1RJZ9"/>
<name>A0A4Q1RJZ9_9FIRM</name>